<organism evidence="1 3">
    <name type="scientific">Macrostomum lignano</name>
    <dbReference type="NCBI Taxonomy" id="282301"/>
    <lineage>
        <taxon>Eukaryota</taxon>
        <taxon>Metazoa</taxon>
        <taxon>Spiralia</taxon>
        <taxon>Lophotrochozoa</taxon>
        <taxon>Platyhelminthes</taxon>
        <taxon>Rhabditophora</taxon>
        <taxon>Macrostomorpha</taxon>
        <taxon>Macrostomida</taxon>
        <taxon>Macrostomidae</taxon>
        <taxon>Macrostomum</taxon>
    </lineage>
</organism>
<comment type="caution">
    <text evidence="1">The sequence shown here is derived from an EMBL/GenBank/DDBJ whole genome shotgun (WGS) entry which is preliminary data.</text>
</comment>
<reference evidence="1 3" key="1">
    <citation type="submission" date="2017-06" db="EMBL/GenBank/DDBJ databases">
        <title>A platform for efficient transgenesis in Macrostomum lignano, a flatworm model organism for stem cell research.</title>
        <authorList>
            <person name="Berezikov E."/>
        </authorList>
    </citation>
    <scope>NUCLEOTIDE SEQUENCE [LARGE SCALE GENOMIC DNA]</scope>
    <source>
        <strain evidence="1">DV1</strain>
        <tissue evidence="1">Whole organism</tissue>
    </source>
</reference>
<protein>
    <submittedName>
        <fullName evidence="1">Uncharacterized protein</fullName>
    </submittedName>
</protein>
<name>A0A267F417_9PLAT</name>
<evidence type="ECO:0000313" key="1">
    <source>
        <dbReference type="EMBL" id="PAA67897.1"/>
    </source>
</evidence>
<accession>A0A267F417</accession>
<evidence type="ECO:0000313" key="2">
    <source>
        <dbReference type="EMBL" id="PAA74323.1"/>
    </source>
</evidence>
<dbReference type="Proteomes" id="UP000215902">
    <property type="component" value="Unassembled WGS sequence"/>
</dbReference>
<dbReference type="AlphaFoldDB" id="A0A267F417"/>
<dbReference type="EMBL" id="NIVC01001445">
    <property type="protein sequence ID" value="PAA67897.1"/>
    <property type="molecule type" value="Genomic_DNA"/>
</dbReference>
<dbReference type="EMBL" id="NIVC01000957">
    <property type="protein sequence ID" value="PAA74323.1"/>
    <property type="molecule type" value="Genomic_DNA"/>
</dbReference>
<proteinExistence type="predicted"/>
<gene>
    <name evidence="1" type="ORF">BOX15_Mlig015364g1</name>
    <name evidence="2" type="ORF">BOX15_Mlig019274g1</name>
</gene>
<evidence type="ECO:0000313" key="3">
    <source>
        <dbReference type="Proteomes" id="UP000215902"/>
    </source>
</evidence>
<sequence length="113" mass="13262">MEPQRRELILLRPMYMEAEFRADDDVAYGFYKTLSDALVLNMPCLRCYPLHLEKVHCPEDRLVLRLGPETIKIDLVAMRISKKFMPDVERVFERLQEAHDELVMSLGALKLPE</sequence>
<keyword evidence="3" id="KW-1185">Reference proteome</keyword>